<comment type="caution">
    <text evidence="1">The sequence shown here is derived from an EMBL/GenBank/DDBJ whole genome shotgun (WGS) entry which is preliminary data.</text>
</comment>
<name>A0A132NUW1_GIAIN</name>
<dbReference type="AlphaFoldDB" id="A0A132NUW1"/>
<protein>
    <submittedName>
        <fullName evidence="1">Uncharacterized protein</fullName>
    </submittedName>
</protein>
<accession>A0A132NUW1</accession>
<evidence type="ECO:0000313" key="2">
    <source>
        <dbReference type="Proteomes" id="UP000070089"/>
    </source>
</evidence>
<organism evidence="1 2">
    <name type="scientific">Giardia duodenalis assemblage B</name>
    <dbReference type="NCBI Taxonomy" id="1394984"/>
    <lineage>
        <taxon>Eukaryota</taxon>
        <taxon>Metamonada</taxon>
        <taxon>Diplomonadida</taxon>
        <taxon>Hexamitidae</taxon>
        <taxon>Giardiinae</taxon>
        <taxon>Giardia</taxon>
    </lineage>
</organism>
<sequence>MDRLVGQLWCMAMPDTALLDTLLAGLSGRNATSCILRRAQQAAYAPGQYTKSVRTSLFPTYLDLSSTVKPADLWEACGLPVVGGEENSSAALEASIMDPRTELMQILAAQKSAIEHAEPPKAYIYASANDYSLLRDAIKDFLIQVDTIVSSTELKELAFELTTGTTAPPSIIAPLQDMRSKLERLARFRETLSKHRTAAADLEAVLEHVPRLEPLAIPIPDSSIT</sequence>
<dbReference type="Proteomes" id="UP000070089">
    <property type="component" value="Unassembled WGS sequence"/>
</dbReference>
<proteinExistence type="predicted"/>
<dbReference type="VEuPathDB" id="GiardiaDB:QR46_2148"/>
<reference evidence="1 2" key="1">
    <citation type="journal article" date="2015" name="Mol. Biochem. Parasitol.">
        <title>Identification of polymorphic genes for use in assemblage B genotyping assays through comparative genomics of multiple assemblage B Giardia duodenalis isolates.</title>
        <authorList>
            <person name="Wielinga C."/>
            <person name="Thompson R.C."/>
            <person name="Monis P."/>
            <person name="Ryan U."/>
        </authorList>
    </citation>
    <scope>NUCLEOTIDE SEQUENCE [LARGE SCALE GENOMIC DNA]</scope>
    <source>
        <strain evidence="1 2">BAH15c1</strain>
    </source>
</reference>
<dbReference type="EMBL" id="JXTI01000053">
    <property type="protein sequence ID" value="KWX13866.1"/>
    <property type="molecule type" value="Genomic_DNA"/>
</dbReference>
<dbReference type="OrthoDB" id="10257885at2759"/>
<gene>
    <name evidence="1" type="ORF">QR46_2148</name>
</gene>
<evidence type="ECO:0000313" key="1">
    <source>
        <dbReference type="EMBL" id="KWX13866.1"/>
    </source>
</evidence>